<reference evidence="2 3" key="1">
    <citation type="submission" date="2021-03" db="EMBL/GenBank/DDBJ databases">
        <title>novel species isolated from a fishpond in China.</title>
        <authorList>
            <person name="Lu H."/>
            <person name="Cai Z."/>
        </authorList>
    </citation>
    <scope>NUCLEOTIDE SEQUENCE [LARGE SCALE GENOMIC DNA]</scope>
    <source>
        <strain evidence="2 3">YJ13C</strain>
    </source>
</reference>
<evidence type="ECO:0000313" key="3">
    <source>
        <dbReference type="Proteomes" id="UP000664480"/>
    </source>
</evidence>
<accession>A0ABS3CJV2</accession>
<dbReference type="EMBL" id="JAFKCU010000003">
    <property type="protein sequence ID" value="MBN7816505.1"/>
    <property type="molecule type" value="Genomic_DNA"/>
</dbReference>
<dbReference type="PANTHER" id="PTHR34599:SF1">
    <property type="entry name" value="PHOSPHATIDIC ACID PHOSPHATASE TYPE 2_HALOPEROXIDASE DOMAIN-CONTAINING PROTEIN"/>
    <property type="match status" value="1"/>
</dbReference>
<dbReference type="InterPro" id="IPR000326">
    <property type="entry name" value="PAP2/HPO"/>
</dbReference>
<dbReference type="PANTHER" id="PTHR34599">
    <property type="entry name" value="PEROXIDASE-RELATED"/>
    <property type="match status" value="1"/>
</dbReference>
<gene>
    <name evidence="2" type="ORF">J0A69_13745</name>
</gene>
<keyword evidence="3" id="KW-1185">Reference proteome</keyword>
<evidence type="ECO:0000313" key="2">
    <source>
        <dbReference type="EMBL" id="MBN7816505.1"/>
    </source>
</evidence>
<proteinExistence type="predicted"/>
<dbReference type="Proteomes" id="UP000664480">
    <property type="component" value="Unassembled WGS sequence"/>
</dbReference>
<comment type="caution">
    <text evidence="2">The sequence shown here is derived from an EMBL/GenBank/DDBJ whole genome shotgun (WGS) entry which is preliminary data.</text>
</comment>
<dbReference type="InterPro" id="IPR052559">
    <property type="entry name" value="V-haloperoxidase"/>
</dbReference>
<dbReference type="CDD" id="cd03398">
    <property type="entry name" value="PAP2_haloperoxidase"/>
    <property type="match status" value="1"/>
</dbReference>
<sequence>MKSLLAVITVAVLAFACNPDHGSDKVIVPTASTYSSEVVNDWGELILVLSRDCPGFSPPVVARAMGYIGIGLYESVHYGMPGYKTLQGQLNQFSVGTLPKVHLGEKYNWALVANSAMARIVTNVFPNASPENKAAISQLEADWIAKYETEDIVIKDKSISYGNAVGTAMANFADTDSYKDAYANNFPSDYVLPEGPGLWVPTFPKFQPALQPYWKDARVWLVENVDGTLPPPPPPYSIEENSAFYKEAIEVYEVVNILTEEQRTIADFWADDPQRTATPGGHSFSIALEVLRNENADLALAAITFAKLGMAVNDAFISCWNAKYIYNLLRPITYVHEHIDGNWTIPLDTPPFPEYTSGHSVQSGAAAQVLTDIFGENYAFTDNMHLSRGDIDGSPRSFNSFFDFADEAAISRLYGGIHFRSAIIVGVDQGKAVGKNIAKIKFK</sequence>
<dbReference type="PROSITE" id="PS51257">
    <property type="entry name" value="PROKAR_LIPOPROTEIN"/>
    <property type="match status" value="1"/>
</dbReference>
<dbReference type="RefSeq" id="WP_206587182.1">
    <property type="nucleotide sequence ID" value="NZ_JAFKCU010000003.1"/>
</dbReference>
<evidence type="ECO:0000259" key="1">
    <source>
        <dbReference type="Pfam" id="PF01569"/>
    </source>
</evidence>
<dbReference type="Pfam" id="PF01569">
    <property type="entry name" value="PAP2"/>
    <property type="match status" value="1"/>
</dbReference>
<dbReference type="InterPro" id="IPR036938">
    <property type="entry name" value="PAP2/HPO_sf"/>
</dbReference>
<protein>
    <submittedName>
        <fullName evidence="2">Vanadium-dependent haloperoxidase</fullName>
    </submittedName>
</protein>
<dbReference type="SUPFAM" id="SSF48317">
    <property type="entry name" value="Acid phosphatase/Vanadium-dependent haloperoxidase"/>
    <property type="match status" value="1"/>
</dbReference>
<organism evidence="2 3">
    <name type="scientific">Algoriphagus pacificus</name>
    <dbReference type="NCBI Taxonomy" id="2811234"/>
    <lineage>
        <taxon>Bacteria</taxon>
        <taxon>Pseudomonadati</taxon>
        <taxon>Bacteroidota</taxon>
        <taxon>Cytophagia</taxon>
        <taxon>Cytophagales</taxon>
        <taxon>Cyclobacteriaceae</taxon>
        <taxon>Algoriphagus</taxon>
    </lineage>
</organism>
<name>A0ABS3CJV2_9BACT</name>
<dbReference type="Gene3D" id="1.10.606.20">
    <property type="match status" value="1"/>
</dbReference>
<feature type="domain" description="Phosphatidic acid phosphatase type 2/haloperoxidase" evidence="1">
    <location>
        <begin position="319"/>
        <end position="435"/>
    </location>
</feature>